<comment type="caution">
    <text evidence="3">The sequence shown here is derived from an EMBL/GenBank/DDBJ whole genome shotgun (WGS) entry which is preliminary data.</text>
</comment>
<proteinExistence type="predicted"/>
<accession>A0A316DJ64</accession>
<protein>
    <submittedName>
        <fullName evidence="3">Putative hydrophobic protein (TIGR00341 family)</fullName>
    </submittedName>
</protein>
<dbReference type="OrthoDB" id="9790659at2"/>
<evidence type="ECO:0000313" key="4">
    <source>
        <dbReference type="Proteomes" id="UP000245430"/>
    </source>
</evidence>
<keyword evidence="2" id="KW-1133">Transmembrane helix</keyword>
<dbReference type="AlphaFoldDB" id="A0A316DJ64"/>
<name>A0A316DJ64_9FLAO</name>
<feature type="region of interest" description="Disordered" evidence="1">
    <location>
        <begin position="1"/>
        <end position="32"/>
    </location>
</feature>
<dbReference type="PANTHER" id="PTHR20992:SF9">
    <property type="entry name" value="AT15442P-RELATED"/>
    <property type="match status" value="1"/>
</dbReference>
<feature type="transmembrane region" description="Helical" evidence="2">
    <location>
        <begin position="79"/>
        <end position="95"/>
    </location>
</feature>
<feature type="transmembrane region" description="Helical" evidence="2">
    <location>
        <begin position="101"/>
        <end position="123"/>
    </location>
</feature>
<reference evidence="3 4" key="1">
    <citation type="submission" date="2018-05" db="EMBL/GenBank/DDBJ databases">
        <title>Genomic Encyclopedia of Archaeal and Bacterial Type Strains, Phase II (KMG-II): from individual species to whole genera.</title>
        <authorList>
            <person name="Goeker M."/>
        </authorList>
    </citation>
    <scope>NUCLEOTIDE SEQUENCE [LARGE SCALE GENOMIC DNA]</scope>
    <source>
        <strain evidence="3 4">DSM 22637</strain>
    </source>
</reference>
<feature type="transmembrane region" description="Helical" evidence="2">
    <location>
        <begin position="227"/>
        <end position="249"/>
    </location>
</feature>
<feature type="transmembrane region" description="Helical" evidence="2">
    <location>
        <begin position="135"/>
        <end position="156"/>
    </location>
</feature>
<sequence>MEENKFNFSEEDESKKDQAIQDAKKDQAVEESKKAVTKDAKGLFQNIKHFLQELLDFREDTDRDETVEAIKKDISFKGATAWILVCSIFVASIGLNANSTAVVIGAMLISPLMGPILGIGLSVAVNDIDTMKKSLINLATMIVLSLLTAFLFFWLFPLSEDTSELLGRVKPDIRDVLIAFFGGSALMIARTKKGTIASVIFGVAIATALMPPLCTAGYGLAKANWPYFFGAMYLFTINTIFIALAAFVVLKVLRFPMLKYANSKKRKRIARFASLLAVIVMVPAVWTFIEVLKESNFYVDARSYVENELGGLEDSEYIKKNVIYKYDKEGSYIEFNTYGLSEVPQSTVDLIKHRKDAYPALSNTRVIFNQSRTEQLDNTRYMEQLRYRDSVDLISQSQKIEFLENRVKALASLEKNTIPFNDVVKEVNINYENITSISYANRILTSDFKTSDTISEFLVSWDNNKLNDAAIKKEQDKIERWLKVKLKLDTIVVRRVN</sequence>
<keyword evidence="4" id="KW-1185">Reference proteome</keyword>
<dbReference type="Proteomes" id="UP000245430">
    <property type="component" value="Unassembled WGS sequence"/>
</dbReference>
<dbReference type="Pfam" id="PF04087">
    <property type="entry name" value="DUF389"/>
    <property type="match status" value="1"/>
</dbReference>
<keyword evidence="2" id="KW-0812">Transmembrane</keyword>
<feature type="transmembrane region" description="Helical" evidence="2">
    <location>
        <begin position="176"/>
        <end position="192"/>
    </location>
</feature>
<feature type="transmembrane region" description="Helical" evidence="2">
    <location>
        <begin position="269"/>
        <end position="289"/>
    </location>
</feature>
<keyword evidence="2" id="KW-0472">Membrane</keyword>
<evidence type="ECO:0000256" key="1">
    <source>
        <dbReference type="SAM" id="MobiDB-lite"/>
    </source>
</evidence>
<dbReference type="PANTHER" id="PTHR20992">
    <property type="entry name" value="AT15442P-RELATED"/>
    <property type="match status" value="1"/>
</dbReference>
<organism evidence="3 4">
    <name type="scientific">Xanthomarina spongicola</name>
    <dbReference type="NCBI Taxonomy" id="570520"/>
    <lineage>
        <taxon>Bacteria</taxon>
        <taxon>Pseudomonadati</taxon>
        <taxon>Bacteroidota</taxon>
        <taxon>Flavobacteriia</taxon>
        <taxon>Flavobacteriales</taxon>
        <taxon>Flavobacteriaceae</taxon>
        <taxon>Xanthomarina</taxon>
    </lineage>
</organism>
<gene>
    <name evidence="3" type="ORF">LX78_02634</name>
</gene>
<dbReference type="InterPro" id="IPR005240">
    <property type="entry name" value="DUF389"/>
</dbReference>
<feature type="transmembrane region" description="Helical" evidence="2">
    <location>
        <begin position="199"/>
        <end position="221"/>
    </location>
</feature>
<dbReference type="RefSeq" id="WP_109683203.1">
    <property type="nucleotide sequence ID" value="NZ_QGGP01000008.1"/>
</dbReference>
<evidence type="ECO:0000313" key="3">
    <source>
        <dbReference type="EMBL" id="PWK17532.1"/>
    </source>
</evidence>
<feature type="compositionally biased region" description="Basic and acidic residues" evidence="1">
    <location>
        <begin position="13"/>
        <end position="32"/>
    </location>
</feature>
<evidence type="ECO:0000256" key="2">
    <source>
        <dbReference type="SAM" id="Phobius"/>
    </source>
</evidence>
<dbReference type="EMBL" id="QGGP01000008">
    <property type="protein sequence ID" value="PWK17532.1"/>
    <property type="molecule type" value="Genomic_DNA"/>
</dbReference>